<sequence>MACEKWELVVPVLSKASVNVVENFCHLVVDSFCRERAISPDKFLSIWSLEELWLVRKALTDIMRKAVGKGWSRETIGKELGSLDGSFKKVICDVISVHEQALRLKLVHDTTAVSHAVLADFDWKLKLAMASDKLASLQEPLLQVDFNIREASGESKKVFLELDKLELRKLISSLEGCSKSVQQLTTNAT</sequence>
<dbReference type="PROSITE" id="PS51269">
    <property type="entry name" value="COMM"/>
    <property type="match status" value="1"/>
</dbReference>
<dbReference type="Pfam" id="PF22838">
    <property type="entry name" value="COMMD8_HN"/>
    <property type="match status" value="1"/>
</dbReference>
<protein>
    <recommendedName>
        <fullName evidence="1">COMM domain-containing protein</fullName>
    </recommendedName>
</protein>
<dbReference type="InterPro" id="IPR017920">
    <property type="entry name" value="COMM"/>
</dbReference>
<evidence type="ECO:0000259" key="1">
    <source>
        <dbReference type="PROSITE" id="PS51269"/>
    </source>
</evidence>
<dbReference type="AlphaFoldDB" id="A0A0B6ZUD8"/>
<accession>A0A0B6ZUD8</accession>
<organism evidence="2">
    <name type="scientific">Arion vulgaris</name>
    <dbReference type="NCBI Taxonomy" id="1028688"/>
    <lineage>
        <taxon>Eukaryota</taxon>
        <taxon>Metazoa</taxon>
        <taxon>Spiralia</taxon>
        <taxon>Lophotrochozoa</taxon>
        <taxon>Mollusca</taxon>
        <taxon>Gastropoda</taxon>
        <taxon>Heterobranchia</taxon>
        <taxon>Euthyneura</taxon>
        <taxon>Panpulmonata</taxon>
        <taxon>Eupulmonata</taxon>
        <taxon>Stylommatophora</taxon>
        <taxon>Helicina</taxon>
        <taxon>Arionoidea</taxon>
        <taxon>Arionidae</taxon>
        <taxon>Arion</taxon>
    </lineage>
</organism>
<proteinExistence type="predicted"/>
<feature type="domain" description="COMM" evidence="1">
    <location>
        <begin position="117"/>
        <end position="185"/>
    </location>
</feature>
<dbReference type="InterPro" id="IPR047155">
    <property type="entry name" value="COMMD4/6/7/8"/>
</dbReference>
<dbReference type="Pfam" id="PF07258">
    <property type="entry name" value="COMM_domain"/>
    <property type="match status" value="1"/>
</dbReference>
<dbReference type="InterPro" id="IPR055184">
    <property type="entry name" value="COMMD8_HN"/>
</dbReference>
<evidence type="ECO:0000313" key="2">
    <source>
        <dbReference type="EMBL" id="CEK71927.1"/>
    </source>
</evidence>
<dbReference type="PANTHER" id="PTHR16231">
    <property type="entry name" value="COMM DOMAIN-CONTAINING PROTEIN 4-8 FAMILY MEMBER"/>
    <property type="match status" value="1"/>
</dbReference>
<gene>
    <name evidence="2" type="primary">ORF80413</name>
</gene>
<dbReference type="EMBL" id="HACG01025062">
    <property type="protein sequence ID" value="CEK71927.1"/>
    <property type="molecule type" value="Transcribed_RNA"/>
</dbReference>
<reference evidence="2" key="1">
    <citation type="submission" date="2014-12" db="EMBL/GenBank/DDBJ databases">
        <title>Insight into the proteome of Arion vulgaris.</title>
        <authorList>
            <person name="Aradska J."/>
            <person name="Bulat T."/>
            <person name="Smidak R."/>
            <person name="Sarate P."/>
            <person name="Gangsoo J."/>
            <person name="Sialana F."/>
            <person name="Bilban M."/>
            <person name="Lubec G."/>
        </authorList>
    </citation>
    <scope>NUCLEOTIDE SEQUENCE</scope>
    <source>
        <tissue evidence="2">Skin</tissue>
    </source>
</reference>
<name>A0A0B6ZUD8_9EUPU</name>
<dbReference type="PANTHER" id="PTHR16231:SF0">
    <property type="entry name" value="COMM DOMAIN-CONTAINING PROTEIN 8"/>
    <property type="match status" value="1"/>
</dbReference>